<dbReference type="KEGG" id="rjg:CCGE525_05805"/>
<evidence type="ECO:0000259" key="1">
    <source>
        <dbReference type="PROSITE" id="PS50995"/>
    </source>
</evidence>
<dbReference type="Proteomes" id="UP000282195">
    <property type="component" value="Chromosome"/>
</dbReference>
<dbReference type="PANTHER" id="PTHR33164">
    <property type="entry name" value="TRANSCRIPTIONAL REGULATOR, MARR FAMILY"/>
    <property type="match status" value="1"/>
</dbReference>
<evidence type="ECO:0000313" key="2">
    <source>
        <dbReference type="EMBL" id="AYG58379.1"/>
    </source>
</evidence>
<dbReference type="InterPro" id="IPR036390">
    <property type="entry name" value="WH_DNA-bd_sf"/>
</dbReference>
<feature type="domain" description="HTH marR-type" evidence="1">
    <location>
        <begin position="1"/>
        <end position="149"/>
    </location>
</feature>
<protein>
    <submittedName>
        <fullName evidence="2">MarR family transcriptional regulator</fullName>
    </submittedName>
</protein>
<dbReference type="InterPro" id="IPR000835">
    <property type="entry name" value="HTH_MarR-typ"/>
</dbReference>
<keyword evidence="3" id="KW-1185">Reference proteome</keyword>
<dbReference type="InterPro" id="IPR039422">
    <property type="entry name" value="MarR/SlyA-like"/>
</dbReference>
<accession>A0A387FIP7</accession>
<dbReference type="SMART" id="SM00347">
    <property type="entry name" value="HTH_MARR"/>
    <property type="match status" value="1"/>
</dbReference>
<dbReference type="Gene3D" id="1.10.10.10">
    <property type="entry name" value="Winged helix-like DNA-binding domain superfamily/Winged helix DNA-binding domain"/>
    <property type="match status" value="1"/>
</dbReference>
<organism evidence="2 3">
    <name type="scientific">Rhizobium jaguaris</name>
    <dbReference type="NCBI Taxonomy" id="1312183"/>
    <lineage>
        <taxon>Bacteria</taxon>
        <taxon>Pseudomonadati</taxon>
        <taxon>Pseudomonadota</taxon>
        <taxon>Alphaproteobacteria</taxon>
        <taxon>Hyphomicrobiales</taxon>
        <taxon>Rhizobiaceae</taxon>
        <taxon>Rhizobium/Agrobacterium group</taxon>
        <taxon>Rhizobium</taxon>
    </lineage>
</organism>
<dbReference type="InterPro" id="IPR036388">
    <property type="entry name" value="WH-like_DNA-bd_sf"/>
</dbReference>
<dbReference type="OrthoDB" id="2287011at2"/>
<dbReference type="AlphaFoldDB" id="A0A387FIP7"/>
<sequence length="151" mass="17110">MHTYIRNMQIEDDLGPLACHCLATRQLARHVSKLYERHMAPTGITSTQFSLLNFLGRDARMTMNELAAAMLMDRTTLLRAVKPLQQQGLVISAPETEESRRLMLELSPAGRGKIAEAEPFWQAAQEEYESQVGQLHAKSLRSDFFNMTHHG</sequence>
<dbReference type="SUPFAM" id="SSF46785">
    <property type="entry name" value="Winged helix' DNA-binding domain"/>
    <property type="match status" value="1"/>
</dbReference>
<name>A0A387FIP7_9HYPH</name>
<dbReference type="GO" id="GO:0003700">
    <property type="term" value="F:DNA-binding transcription factor activity"/>
    <property type="evidence" value="ECO:0007669"/>
    <property type="project" value="InterPro"/>
</dbReference>
<evidence type="ECO:0000313" key="3">
    <source>
        <dbReference type="Proteomes" id="UP000282195"/>
    </source>
</evidence>
<dbReference type="PANTHER" id="PTHR33164:SF105">
    <property type="entry name" value="TRANSCRIPTIONAL REPRESSOR PROTEIN-RELATED"/>
    <property type="match status" value="1"/>
</dbReference>
<dbReference type="GO" id="GO:0006950">
    <property type="term" value="P:response to stress"/>
    <property type="evidence" value="ECO:0007669"/>
    <property type="project" value="TreeGrafter"/>
</dbReference>
<dbReference type="EMBL" id="CP032694">
    <property type="protein sequence ID" value="AYG58379.1"/>
    <property type="molecule type" value="Genomic_DNA"/>
</dbReference>
<proteinExistence type="predicted"/>
<dbReference type="Pfam" id="PF12802">
    <property type="entry name" value="MarR_2"/>
    <property type="match status" value="1"/>
</dbReference>
<dbReference type="PROSITE" id="PS50995">
    <property type="entry name" value="HTH_MARR_2"/>
    <property type="match status" value="1"/>
</dbReference>
<reference evidence="2 3" key="1">
    <citation type="submission" date="2018-10" db="EMBL/GenBank/DDBJ databases">
        <title>Rhizobium etli, R. leguminosarum and a new Rhizobium genospecies from Phaseolus dumosus.</title>
        <authorList>
            <person name="Ramirez-Puebla S.T."/>
            <person name="Rogel-Hernandez M.A."/>
            <person name="Guerrero G."/>
            <person name="Ormeno-Orrillo E."/>
            <person name="Martinez-Romero J.C."/>
            <person name="Negrete-Yankelevich S."/>
            <person name="Martinez-Romero E."/>
        </authorList>
    </citation>
    <scope>NUCLEOTIDE SEQUENCE [LARGE SCALE GENOMIC DNA]</scope>
    <source>
        <strain evidence="2 3">CCGE525</strain>
    </source>
</reference>
<gene>
    <name evidence="2" type="ORF">CCGE525_05805</name>
</gene>